<reference evidence="1" key="1">
    <citation type="submission" date="2023-10" db="EMBL/GenBank/DDBJ databases">
        <authorList>
            <person name="Chen Y."/>
            <person name="Shah S."/>
            <person name="Dougan E. K."/>
            <person name="Thang M."/>
            <person name="Chan C."/>
        </authorList>
    </citation>
    <scope>NUCLEOTIDE SEQUENCE [LARGE SCALE GENOMIC DNA]</scope>
</reference>
<dbReference type="Proteomes" id="UP001189429">
    <property type="component" value="Unassembled WGS sequence"/>
</dbReference>
<proteinExistence type="predicted"/>
<organism evidence="1 2">
    <name type="scientific">Prorocentrum cordatum</name>
    <dbReference type="NCBI Taxonomy" id="2364126"/>
    <lineage>
        <taxon>Eukaryota</taxon>
        <taxon>Sar</taxon>
        <taxon>Alveolata</taxon>
        <taxon>Dinophyceae</taxon>
        <taxon>Prorocentrales</taxon>
        <taxon>Prorocentraceae</taxon>
        <taxon>Prorocentrum</taxon>
    </lineage>
</organism>
<evidence type="ECO:0000313" key="1">
    <source>
        <dbReference type="EMBL" id="CAK0810891.1"/>
    </source>
</evidence>
<gene>
    <name evidence="1" type="ORF">PCOR1329_LOCUS15678</name>
</gene>
<accession>A0ABN9R274</accession>
<dbReference type="EMBL" id="CAUYUJ010004764">
    <property type="protein sequence ID" value="CAK0810891.1"/>
    <property type="molecule type" value="Genomic_DNA"/>
</dbReference>
<feature type="non-terminal residue" evidence="1">
    <location>
        <position position="145"/>
    </location>
</feature>
<name>A0ABN9R274_9DINO</name>
<sequence>MVEQLSDVGECESPAGNIVEGREGARSVAHQQIAQRGLQGLFDVPADCRCFAAPVDALGGHALGSGSARTPLMADAAVTHAEHQVSLNMEPPVDHRSLESRRIRASLLEERLAQELDYLDWVKADSNVFSDAVEAQRQVVECYVE</sequence>
<protein>
    <submittedName>
        <fullName evidence="1">Uncharacterized protein</fullName>
    </submittedName>
</protein>
<comment type="caution">
    <text evidence="1">The sequence shown here is derived from an EMBL/GenBank/DDBJ whole genome shotgun (WGS) entry which is preliminary data.</text>
</comment>
<evidence type="ECO:0000313" key="2">
    <source>
        <dbReference type="Proteomes" id="UP001189429"/>
    </source>
</evidence>
<keyword evidence="2" id="KW-1185">Reference proteome</keyword>